<dbReference type="InParanoid" id="L2GW27"/>
<dbReference type="HOGENOM" id="CLU_2160313_0_0_1"/>
<dbReference type="GeneID" id="19879075"/>
<accession>L2GW27</accession>
<gene>
    <name evidence="1" type="ORF">VCUG_01194</name>
</gene>
<dbReference type="AlphaFoldDB" id="L2GW27"/>
<evidence type="ECO:0000313" key="1">
    <source>
        <dbReference type="EMBL" id="ELA47310.1"/>
    </source>
</evidence>
<name>L2GW27_VAVCU</name>
<dbReference type="Proteomes" id="UP000011081">
    <property type="component" value="Unassembled WGS sequence"/>
</dbReference>
<organism evidence="1 2">
    <name type="scientific">Vavraia culicis (isolate floridensis)</name>
    <name type="common">Microsporidian parasite</name>
    <dbReference type="NCBI Taxonomy" id="948595"/>
    <lineage>
        <taxon>Eukaryota</taxon>
        <taxon>Fungi</taxon>
        <taxon>Fungi incertae sedis</taxon>
        <taxon>Microsporidia</taxon>
        <taxon>Pleistophoridae</taxon>
        <taxon>Vavraia</taxon>
    </lineage>
</organism>
<evidence type="ECO:0000313" key="2">
    <source>
        <dbReference type="Proteomes" id="UP000011081"/>
    </source>
</evidence>
<protein>
    <submittedName>
        <fullName evidence="1">Uncharacterized protein</fullName>
    </submittedName>
</protein>
<reference evidence="2" key="1">
    <citation type="submission" date="2011-03" db="EMBL/GenBank/DDBJ databases">
        <title>The genome sequence of Vavraia culicis strain floridensis.</title>
        <authorList>
            <consortium name="The Broad Institute Genome Sequencing Platform"/>
            <person name="Cuomo C."/>
            <person name="Becnel J."/>
            <person name="Sanscrainte N."/>
            <person name="Young S.K."/>
            <person name="Zeng Q."/>
            <person name="Gargeya S."/>
            <person name="Fitzgerald M."/>
            <person name="Haas B."/>
            <person name="Abouelleil A."/>
            <person name="Alvarado L."/>
            <person name="Arachchi H.M."/>
            <person name="Berlin A."/>
            <person name="Chapman S.B."/>
            <person name="Gearin G."/>
            <person name="Goldberg J."/>
            <person name="Griggs A."/>
            <person name="Gujja S."/>
            <person name="Hansen M."/>
            <person name="Heiman D."/>
            <person name="Howarth C."/>
            <person name="Larimer J."/>
            <person name="Lui A."/>
            <person name="MacDonald P.J.P."/>
            <person name="McCowen C."/>
            <person name="Montmayeur A."/>
            <person name="Murphy C."/>
            <person name="Neiman D."/>
            <person name="Pearson M."/>
            <person name="Priest M."/>
            <person name="Roberts A."/>
            <person name="Saif S."/>
            <person name="Shea T."/>
            <person name="Sisk P."/>
            <person name="Stolte C."/>
            <person name="Sykes S."/>
            <person name="Wortman J."/>
            <person name="Nusbaum C."/>
            <person name="Birren B."/>
        </authorList>
    </citation>
    <scope>NUCLEOTIDE SEQUENCE [LARGE SCALE GENOMIC DNA]</scope>
    <source>
        <strain evidence="2">floridensis</strain>
    </source>
</reference>
<keyword evidence="2" id="KW-1185">Reference proteome</keyword>
<dbReference type="VEuPathDB" id="MicrosporidiaDB:VCUG_01194"/>
<proteinExistence type="predicted"/>
<sequence length="111" mass="12774">MRFIQPLHNALLYDVCTHSTNHFYHIFAIKYFNSSTTVHSQLRTHQFNSSVTCQRTKKIRISYLSEKRSKLNKKANKSTYSSGNVPYTASNTLPTTLNVHSTIQQAYLTVC</sequence>
<dbReference type="EMBL" id="GL877420">
    <property type="protein sequence ID" value="ELA47310.1"/>
    <property type="molecule type" value="Genomic_DNA"/>
</dbReference>
<dbReference type="RefSeq" id="XP_008074212.1">
    <property type="nucleotide sequence ID" value="XM_008076021.1"/>
</dbReference>